<name>A0ABX3H699_PAEBO</name>
<dbReference type="Proteomes" id="UP000187412">
    <property type="component" value="Unassembled WGS sequence"/>
</dbReference>
<comment type="caution">
    <text evidence="1">The sequence shown here is derived from an EMBL/GenBank/DDBJ whole genome shotgun (WGS) entry which is preliminary data.</text>
</comment>
<protein>
    <submittedName>
        <fullName evidence="1">Uncharacterized protein</fullName>
    </submittedName>
</protein>
<evidence type="ECO:0000313" key="2">
    <source>
        <dbReference type="Proteomes" id="UP000187412"/>
    </source>
</evidence>
<dbReference type="EMBL" id="MPTB01000030">
    <property type="protein sequence ID" value="OMD44733.1"/>
    <property type="molecule type" value="Genomic_DNA"/>
</dbReference>
<keyword evidence="2" id="KW-1185">Reference proteome</keyword>
<organism evidence="1 2">
    <name type="scientific">Paenibacillus borealis</name>
    <dbReference type="NCBI Taxonomy" id="160799"/>
    <lineage>
        <taxon>Bacteria</taxon>
        <taxon>Bacillati</taxon>
        <taxon>Bacillota</taxon>
        <taxon>Bacilli</taxon>
        <taxon>Bacillales</taxon>
        <taxon>Paenibacillaceae</taxon>
        <taxon>Paenibacillus</taxon>
    </lineage>
</organism>
<proteinExistence type="predicted"/>
<reference evidence="1 2" key="1">
    <citation type="submission" date="2016-10" db="EMBL/GenBank/DDBJ databases">
        <title>Paenibacillus species isolates.</title>
        <authorList>
            <person name="Beno S.M."/>
        </authorList>
    </citation>
    <scope>NUCLEOTIDE SEQUENCE [LARGE SCALE GENOMIC DNA]</scope>
    <source>
        <strain evidence="1 2">FSL H7-0744</strain>
    </source>
</reference>
<evidence type="ECO:0000313" key="1">
    <source>
        <dbReference type="EMBL" id="OMD44733.1"/>
    </source>
</evidence>
<sequence length="156" mass="18132">MNVQVKLADTNEAYIIKNLYPLYFHDLSGHYGLTDGPGLNRHGIFEDSQEIRTLADQYEVQNVWWEKPGCLYPFLIKVGAVPAGFAFIATPPYCAKGVNYFVNRKRTSPEKSSGERPYRAMQMASMKRSLKRPLTALRWYLDLIMETDRSYREWKL</sequence>
<gene>
    <name evidence="1" type="ORF">BSK56_21770</name>
</gene>
<dbReference type="RefSeq" id="WP_076112716.1">
    <property type="nucleotide sequence ID" value="NZ_MPTB01000030.1"/>
</dbReference>
<accession>A0ABX3H699</accession>